<protein>
    <submittedName>
        <fullName evidence="2">Uncharacterized protein</fullName>
    </submittedName>
</protein>
<dbReference type="AlphaFoldDB" id="A0A6C0M010"/>
<accession>A0A6C0M010</accession>
<evidence type="ECO:0000256" key="1">
    <source>
        <dbReference type="SAM" id="MobiDB-lite"/>
    </source>
</evidence>
<feature type="region of interest" description="Disordered" evidence="1">
    <location>
        <begin position="410"/>
        <end position="429"/>
    </location>
</feature>
<evidence type="ECO:0000313" key="2">
    <source>
        <dbReference type="EMBL" id="QHU36406.1"/>
    </source>
</evidence>
<feature type="compositionally biased region" description="Basic residues" evidence="1">
    <location>
        <begin position="414"/>
        <end position="429"/>
    </location>
</feature>
<name>A0A6C0M010_9ZZZZ</name>
<organism evidence="2">
    <name type="scientific">viral metagenome</name>
    <dbReference type="NCBI Taxonomy" id="1070528"/>
    <lineage>
        <taxon>unclassified sequences</taxon>
        <taxon>metagenomes</taxon>
        <taxon>organismal metagenomes</taxon>
    </lineage>
</organism>
<dbReference type="EMBL" id="MN740637">
    <property type="protein sequence ID" value="QHU36406.1"/>
    <property type="molecule type" value="Genomic_DNA"/>
</dbReference>
<sequence length="429" mass="48047">MPKFTLRVNPHTRKAYVRKPLTIKVRKPQLKQIVFHPQTPRKIYARKEPFLQMAPSLKTVLRSVPPQFSTEFAVKKIKYVAAIVCHGMSCDSAKHLMCQHLVTCENPLFKTEYDLVFTSKYGDTSESYGNSQLVANYLCKNMTTRNNVRGADFMKILDSTIDRGGTNVGIGGALGKNTILTQKDIGTDVADLKLFMNGTYNDNDNDSIFLFEIGPTNDCVNISDHNLLAVNPDELIIRRPGLLYVAQAAQNLQSFIEPTGAPLVRDSTTGTMLWSDVTHRLKQFKDDPDRDRSIVRLSDILKKKGIFPEGTVVITYVCRSTLVDDLCVETPKRSDYRTVPSTPMGGDQTTTPTTFALLDQTTTPMASGETPTSPFASFAPFDVDWFDDAASHNSNTSLFDWGVWEDDMPNGGAIKKRSKRKKTLKKRRN</sequence>
<reference evidence="2" key="1">
    <citation type="journal article" date="2020" name="Nature">
        <title>Giant virus diversity and host interactions through global metagenomics.</title>
        <authorList>
            <person name="Schulz F."/>
            <person name="Roux S."/>
            <person name="Paez-Espino D."/>
            <person name="Jungbluth S."/>
            <person name="Walsh D.A."/>
            <person name="Denef V.J."/>
            <person name="McMahon K.D."/>
            <person name="Konstantinidis K.T."/>
            <person name="Eloe-Fadrosh E.A."/>
            <person name="Kyrpides N.C."/>
            <person name="Woyke T."/>
        </authorList>
    </citation>
    <scope>NUCLEOTIDE SEQUENCE</scope>
    <source>
        <strain evidence="2">GVMAG-S-1035124-57</strain>
    </source>
</reference>
<proteinExistence type="predicted"/>